<evidence type="ECO:0000256" key="11">
    <source>
        <dbReference type="RuleBase" id="RU363063"/>
    </source>
</evidence>
<keyword evidence="9 11" id="KW-0333">Golgi apparatus</keyword>
<dbReference type="InterPro" id="IPR002659">
    <property type="entry name" value="Glyco_trans_31"/>
</dbReference>
<evidence type="ECO:0000256" key="10">
    <source>
        <dbReference type="ARBA" id="ARBA00023136"/>
    </source>
</evidence>
<evidence type="ECO:0000256" key="8">
    <source>
        <dbReference type="ARBA" id="ARBA00022989"/>
    </source>
</evidence>
<dbReference type="SUPFAM" id="SSF53448">
    <property type="entry name" value="Nucleotide-diphospho-sugar transferases"/>
    <property type="match status" value="1"/>
</dbReference>
<keyword evidence="8" id="KW-1133">Transmembrane helix</keyword>
<dbReference type="InterPro" id="IPR029044">
    <property type="entry name" value="Nucleotide-diphossugar_trans"/>
</dbReference>
<gene>
    <name evidence="12" type="ORF">TSPGSL018_23430</name>
    <name evidence="13" type="ORF">TSPGSL018_6792</name>
</gene>
<dbReference type="GO" id="GO:0008378">
    <property type="term" value="F:galactosyltransferase activity"/>
    <property type="evidence" value="ECO:0007669"/>
    <property type="project" value="TreeGrafter"/>
</dbReference>
<evidence type="ECO:0000313" key="13">
    <source>
        <dbReference type="EMBL" id="JAC81943.1"/>
    </source>
</evidence>
<dbReference type="PANTHER" id="PTHR11214:SF85">
    <property type="entry name" value="BETA-1,3-GALACTOSYLTRANSFERASE 12-RELATED"/>
    <property type="match status" value="1"/>
</dbReference>
<comment type="cofactor">
    <cofactor evidence="11">
        <name>Mn(2+)</name>
        <dbReference type="ChEBI" id="CHEBI:29035"/>
    </cofactor>
</comment>
<dbReference type="UniPathway" id="UPA00378"/>
<reference evidence="13" key="1">
    <citation type="submission" date="2014-05" db="EMBL/GenBank/DDBJ databases">
        <title>The transcriptome of the halophilic microalga Tetraselmis sp. GSL018 isolated from the Great Salt Lake, Utah.</title>
        <authorList>
            <person name="Jinkerson R.E."/>
            <person name="D'Adamo S."/>
            <person name="Posewitz M.C."/>
        </authorList>
    </citation>
    <scope>NUCLEOTIDE SEQUENCE</scope>
    <source>
        <strain evidence="13">GSL018</strain>
    </source>
</reference>
<proteinExistence type="inferred from homology"/>
<dbReference type="GO" id="GO:0000139">
    <property type="term" value="C:Golgi membrane"/>
    <property type="evidence" value="ECO:0007669"/>
    <property type="project" value="UniProtKB-SubCell"/>
</dbReference>
<dbReference type="EMBL" id="GBEZ01010349">
    <property type="protein sequence ID" value="JAC75318.1"/>
    <property type="molecule type" value="Transcribed_RNA"/>
</dbReference>
<dbReference type="EC" id="2.4.1.-" evidence="11"/>
<evidence type="ECO:0000256" key="4">
    <source>
        <dbReference type="ARBA" id="ARBA00022676"/>
    </source>
</evidence>
<dbReference type="Gene3D" id="3.90.550.50">
    <property type="match status" value="1"/>
</dbReference>
<keyword evidence="7" id="KW-0735">Signal-anchor</keyword>
<comment type="similarity">
    <text evidence="3 11">Belongs to the glycosyltransferase 31 family.</text>
</comment>
<evidence type="ECO:0000256" key="9">
    <source>
        <dbReference type="ARBA" id="ARBA00023034"/>
    </source>
</evidence>
<organism evidence="13">
    <name type="scientific">Tetraselmis sp. GSL018</name>
    <dbReference type="NCBI Taxonomy" id="582737"/>
    <lineage>
        <taxon>Eukaryota</taxon>
        <taxon>Viridiplantae</taxon>
        <taxon>Chlorophyta</taxon>
        <taxon>core chlorophytes</taxon>
        <taxon>Chlorodendrophyceae</taxon>
        <taxon>Chlorodendrales</taxon>
        <taxon>Chlorodendraceae</taxon>
        <taxon>Tetraselmis</taxon>
    </lineage>
</organism>
<evidence type="ECO:0000256" key="3">
    <source>
        <dbReference type="ARBA" id="ARBA00008661"/>
    </source>
</evidence>
<keyword evidence="4 11" id="KW-0328">Glycosyltransferase</keyword>
<sequence length="248" mass="28659">MSVLDDEEKLYGTMVRLKVREKYHNLVLKMRKYMIWAEHNYNFKYILKVDDDVYHNPQRLSWAVREWESEQADYIGCFLWGIKVSKPVTSKWFEPNAQLLGPNYFTYPAGPTYALSFKAVQRINFIPDGWLRFFGCGDDCSIGSWLLALNVTHKDDSRLCSKACDPSAITVRHGPGLSNPNVQLPLMHKDDNCRGEQQPPGQPPDVRGAVSFDFSNTNCYQLLEPWDTSFDLCLSNHYTRNMNNTRTS</sequence>
<accession>A0A061SCC1</accession>
<dbReference type="Pfam" id="PF01762">
    <property type="entry name" value="Galactosyl_T"/>
    <property type="match status" value="1"/>
</dbReference>
<dbReference type="EMBL" id="GBEZ01003176">
    <property type="protein sequence ID" value="JAC81943.1"/>
    <property type="molecule type" value="Transcribed_RNA"/>
</dbReference>
<evidence type="ECO:0000256" key="2">
    <source>
        <dbReference type="ARBA" id="ARBA00004922"/>
    </source>
</evidence>
<keyword evidence="10" id="KW-0472">Membrane</keyword>
<evidence type="ECO:0000256" key="5">
    <source>
        <dbReference type="ARBA" id="ARBA00022679"/>
    </source>
</evidence>
<keyword evidence="6" id="KW-0812">Transmembrane</keyword>
<dbReference type="PANTHER" id="PTHR11214">
    <property type="entry name" value="BETA-1,3-N-ACETYLGLUCOSAMINYLTRANSFERASE"/>
    <property type="match status" value="1"/>
</dbReference>
<keyword evidence="5 13" id="KW-0808">Transferase</keyword>
<comment type="subcellular location">
    <subcellularLocation>
        <location evidence="1 11">Golgi apparatus membrane</location>
        <topology evidence="1 11">Single-pass type II membrane protein</topology>
    </subcellularLocation>
</comment>
<name>A0A061SCC1_9CHLO</name>
<evidence type="ECO:0000256" key="7">
    <source>
        <dbReference type="ARBA" id="ARBA00022968"/>
    </source>
</evidence>
<dbReference type="AlphaFoldDB" id="A0A061SCC1"/>
<comment type="pathway">
    <text evidence="2">Protein modification; protein glycosylation.</text>
</comment>
<evidence type="ECO:0000256" key="6">
    <source>
        <dbReference type="ARBA" id="ARBA00022692"/>
    </source>
</evidence>
<keyword evidence="11" id="KW-0464">Manganese</keyword>
<evidence type="ECO:0000256" key="1">
    <source>
        <dbReference type="ARBA" id="ARBA00004323"/>
    </source>
</evidence>
<protein>
    <recommendedName>
        <fullName evidence="11">Hexosyltransferase</fullName>
        <ecNumber evidence="11">2.4.1.-</ecNumber>
    </recommendedName>
</protein>
<evidence type="ECO:0000313" key="12">
    <source>
        <dbReference type="EMBL" id="JAC75318.1"/>
    </source>
</evidence>